<name>A0ABY4ND29_9MICO</name>
<sequence>MALPNTTSKNDWYRIHELAEHVAAGRIRVPEFQRSFRWRPKDVLSLFDSILRGYPFGSVLLWRRPAPAASVTIGALEVEAPEQTDALWVVDGQQRITSLVNAVSVVASVDERFALSFLLEDRQFVLTKDVRGRLAAPVADLFDFGRALAWIQDNPDSLPYAQDIQDVTARLRDVVVPASIIAENDESVLREVFNRINTAGRKLNAYEIFDAINSATVDPEGRRISTTVIADRLASATSFGRLADDAVYQAILVIRHTDLTRNVHTEFSTDRDIELDFSGDDETDAYKRGEHALTLAIRFLQETAGVPHSSFVPFRFHLLVLARFFAHHPNAETRNLHLLSRWLWRSTSLAGPLGFTGSTATVRRLAGMIQQDDESGSVQRLLAATEHASGLVVPSVAAFRTNSATGKMILSALWALGPIDPTTGDRLSAADLAEALGAETQPRHVALPLSNNGTGTNAANRVISTVDRQSFFENLRPEHLASHLLDEAMLSSIEAHGTEFLVDREQRVADQVRCFLAERTGDGFSTTPPLSQFDLDDLYDEDGTSL</sequence>
<evidence type="ECO:0000313" key="3">
    <source>
        <dbReference type="EMBL" id="UQN31460.1"/>
    </source>
</evidence>
<organism evidence="3 4">
    <name type="scientific">Brachybacterium kimchii</name>
    <dbReference type="NCBI Taxonomy" id="2942909"/>
    <lineage>
        <taxon>Bacteria</taxon>
        <taxon>Bacillati</taxon>
        <taxon>Actinomycetota</taxon>
        <taxon>Actinomycetes</taxon>
        <taxon>Micrococcales</taxon>
        <taxon>Dermabacteraceae</taxon>
        <taxon>Brachybacterium</taxon>
    </lineage>
</organism>
<evidence type="ECO:0000313" key="4">
    <source>
        <dbReference type="Proteomes" id="UP001055868"/>
    </source>
</evidence>
<dbReference type="RefSeq" id="WP_249480878.1">
    <property type="nucleotide sequence ID" value="NZ_CP097218.1"/>
</dbReference>
<feature type="compositionally biased region" description="Acidic residues" evidence="1">
    <location>
        <begin position="534"/>
        <end position="546"/>
    </location>
</feature>
<dbReference type="InterPro" id="IPR004919">
    <property type="entry name" value="GmrSD_N"/>
</dbReference>
<dbReference type="Pfam" id="PF03235">
    <property type="entry name" value="GmrSD_N"/>
    <property type="match status" value="1"/>
</dbReference>
<keyword evidence="4" id="KW-1185">Reference proteome</keyword>
<evidence type="ECO:0000259" key="2">
    <source>
        <dbReference type="Pfam" id="PF03235"/>
    </source>
</evidence>
<dbReference type="PANTHER" id="PTHR37292:SF2">
    <property type="entry name" value="DUF262 DOMAIN-CONTAINING PROTEIN"/>
    <property type="match status" value="1"/>
</dbReference>
<dbReference type="EMBL" id="CP097218">
    <property type="protein sequence ID" value="UQN31460.1"/>
    <property type="molecule type" value="Genomic_DNA"/>
</dbReference>
<feature type="domain" description="GmrSD restriction endonucleases N-terminal" evidence="2">
    <location>
        <begin position="21"/>
        <end position="211"/>
    </location>
</feature>
<dbReference type="PANTHER" id="PTHR37292">
    <property type="entry name" value="VNG6097C"/>
    <property type="match status" value="1"/>
</dbReference>
<accession>A0ABY4ND29</accession>
<protein>
    <submittedName>
        <fullName evidence="3">DUF262 domain-containing protein</fullName>
    </submittedName>
</protein>
<evidence type="ECO:0000256" key="1">
    <source>
        <dbReference type="SAM" id="MobiDB-lite"/>
    </source>
</evidence>
<feature type="region of interest" description="Disordered" evidence="1">
    <location>
        <begin position="526"/>
        <end position="546"/>
    </location>
</feature>
<dbReference type="Proteomes" id="UP001055868">
    <property type="component" value="Chromosome"/>
</dbReference>
<reference evidence="3" key="1">
    <citation type="submission" date="2022-05" db="EMBL/GenBank/DDBJ databases">
        <title>Genomic analysis of Brachybacterium sp. CBA3104.</title>
        <authorList>
            <person name="Roh S.W."/>
            <person name="Kim Y.B."/>
            <person name="Kim Y."/>
        </authorList>
    </citation>
    <scope>NUCLEOTIDE SEQUENCE</scope>
    <source>
        <strain evidence="3">CBA3104</strain>
    </source>
</reference>
<gene>
    <name evidence="3" type="ORF">M4486_09350</name>
</gene>
<proteinExistence type="predicted"/>